<accession>W1Y603</accession>
<reference evidence="1" key="1">
    <citation type="submission" date="2013-12" db="EMBL/GenBank/DDBJ databases">
        <title>A Varibaculum cambriense genome reconstructed from a premature infant gut community with otherwise low bacterial novelty that shifts toward anaerobic metabolism during the third week of life.</title>
        <authorList>
            <person name="Brown C.T."/>
            <person name="Sharon I."/>
            <person name="Thomas B.C."/>
            <person name="Castelle C.J."/>
            <person name="Morowitz M.J."/>
            <person name="Banfield J.F."/>
        </authorList>
    </citation>
    <scope>NUCLEOTIDE SEQUENCE</scope>
</reference>
<protein>
    <submittedName>
        <fullName evidence="1">Uncharacterized protein</fullName>
    </submittedName>
</protein>
<gene>
    <name evidence="1" type="ORF">Q604_UNBC07862G0001</name>
</gene>
<proteinExistence type="predicted"/>
<feature type="non-terminal residue" evidence="1">
    <location>
        <position position="1"/>
    </location>
</feature>
<organism evidence="1">
    <name type="scientific">human gut metagenome</name>
    <dbReference type="NCBI Taxonomy" id="408170"/>
    <lineage>
        <taxon>unclassified sequences</taxon>
        <taxon>metagenomes</taxon>
        <taxon>organismal metagenomes</taxon>
    </lineage>
</organism>
<comment type="caution">
    <text evidence="1">The sequence shown here is derived from an EMBL/GenBank/DDBJ whole genome shotgun (WGS) entry which is preliminary data.</text>
</comment>
<dbReference type="AlphaFoldDB" id="W1Y603"/>
<sequence length="21" mass="2366">SQDLFLTELYKEAIGQNLLGL</sequence>
<name>W1Y603_9ZZZZ</name>
<dbReference type="EMBL" id="AZMM01007862">
    <property type="protein sequence ID" value="ETJ37962.1"/>
    <property type="molecule type" value="Genomic_DNA"/>
</dbReference>
<evidence type="ECO:0000313" key="1">
    <source>
        <dbReference type="EMBL" id="ETJ37962.1"/>
    </source>
</evidence>